<dbReference type="GO" id="GO:0004519">
    <property type="term" value="F:endonuclease activity"/>
    <property type="evidence" value="ECO:0007669"/>
    <property type="project" value="UniProtKB-KW"/>
</dbReference>
<sequence length="31" mass="3448">MLVTPEVKIARFEVVEAPEVSDHRALLLDIG</sequence>
<dbReference type="Proteomes" id="UP000517187">
    <property type="component" value="Unassembled WGS sequence"/>
</dbReference>
<keyword evidence="1" id="KW-0378">Hydrolase</keyword>
<dbReference type="AlphaFoldDB" id="A0A7W9ZWK5"/>
<accession>A0A7W9ZWK5</accession>
<protein>
    <submittedName>
        <fullName evidence="1">Endonuclease/exonuclease/phosphatase family metal-dependent hydrolase</fullName>
    </submittedName>
</protein>
<name>A0A7W9ZWK5_RHILE</name>
<keyword evidence="1" id="KW-0540">Nuclease</keyword>
<proteinExistence type="predicted"/>
<organism evidence="1 2">
    <name type="scientific">Rhizobium leguminosarum</name>
    <dbReference type="NCBI Taxonomy" id="384"/>
    <lineage>
        <taxon>Bacteria</taxon>
        <taxon>Pseudomonadati</taxon>
        <taxon>Pseudomonadota</taxon>
        <taxon>Alphaproteobacteria</taxon>
        <taxon>Hyphomicrobiales</taxon>
        <taxon>Rhizobiaceae</taxon>
        <taxon>Rhizobium/Agrobacterium group</taxon>
        <taxon>Rhizobium</taxon>
    </lineage>
</organism>
<reference evidence="1 2" key="1">
    <citation type="submission" date="2020-08" db="EMBL/GenBank/DDBJ databases">
        <title>Genomic Encyclopedia of Type Strains, Phase IV (KMG-V): Genome sequencing to study the core and pangenomes of soil and plant-associated prokaryotes.</title>
        <authorList>
            <person name="Whitman W."/>
        </authorList>
    </citation>
    <scope>NUCLEOTIDE SEQUENCE [LARGE SCALE GENOMIC DNA]</scope>
    <source>
        <strain evidence="1 2">SEMIA 4011</strain>
    </source>
</reference>
<evidence type="ECO:0000313" key="2">
    <source>
        <dbReference type="Proteomes" id="UP000517187"/>
    </source>
</evidence>
<gene>
    <name evidence="1" type="ORF">GGE66_005136</name>
</gene>
<evidence type="ECO:0000313" key="1">
    <source>
        <dbReference type="EMBL" id="MBB6224135.1"/>
    </source>
</evidence>
<keyword evidence="1" id="KW-0255">Endonuclease</keyword>
<keyword evidence="1" id="KW-0269">Exonuclease</keyword>
<dbReference type="GO" id="GO:0004527">
    <property type="term" value="F:exonuclease activity"/>
    <property type="evidence" value="ECO:0007669"/>
    <property type="project" value="UniProtKB-KW"/>
</dbReference>
<comment type="caution">
    <text evidence="1">The sequence shown here is derived from an EMBL/GenBank/DDBJ whole genome shotgun (WGS) entry which is preliminary data.</text>
</comment>
<dbReference type="EMBL" id="JACIIJ010000014">
    <property type="protein sequence ID" value="MBB6224135.1"/>
    <property type="molecule type" value="Genomic_DNA"/>
</dbReference>